<name>A0A0G0MLG3_9BACT</name>
<feature type="transmembrane region" description="Helical" evidence="1">
    <location>
        <begin position="20"/>
        <end position="39"/>
    </location>
</feature>
<proteinExistence type="predicted"/>
<sequence>ITEKPQICPIAKGTVKKTGIVFVIAFMLSVFTAFLREGLQKRKVRREK</sequence>
<keyword evidence="1" id="KW-0472">Membrane</keyword>
<accession>A0A0G0MLG3</accession>
<dbReference type="Proteomes" id="UP000033935">
    <property type="component" value="Unassembled WGS sequence"/>
</dbReference>
<comment type="caution">
    <text evidence="2">The sequence shown here is derived from an EMBL/GenBank/DDBJ whole genome shotgun (WGS) entry which is preliminary data.</text>
</comment>
<keyword evidence="1" id="KW-1133">Transmembrane helix</keyword>
<reference evidence="2 3" key="1">
    <citation type="journal article" date="2015" name="Nature">
        <title>rRNA introns, odd ribosomes, and small enigmatic genomes across a large radiation of phyla.</title>
        <authorList>
            <person name="Brown C.T."/>
            <person name="Hug L.A."/>
            <person name="Thomas B.C."/>
            <person name="Sharon I."/>
            <person name="Castelle C.J."/>
            <person name="Singh A."/>
            <person name="Wilkins M.J."/>
            <person name="Williams K.H."/>
            <person name="Banfield J.F."/>
        </authorList>
    </citation>
    <scope>NUCLEOTIDE SEQUENCE [LARGE SCALE GENOMIC DNA]</scope>
</reference>
<evidence type="ECO:0000256" key="1">
    <source>
        <dbReference type="SAM" id="Phobius"/>
    </source>
</evidence>
<protein>
    <submittedName>
        <fullName evidence="2">Uncharacterized protein</fullName>
    </submittedName>
</protein>
<organism evidence="2 3">
    <name type="scientific">Candidatus Uhrbacteria bacterium GW2011_GWF2_39_13</name>
    <dbReference type="NCBI Taxonomy" id="1618995"/>
    <lineage>
        <taxon>Bacteria</taxon>
        <taxon>Candidatus Uhriibacteriota</taxon>
    </lineage>
</organism>
<keyword evidence="1" id="KW-0812">Transmembrane</keyword>
<feature type="non-terminal residue" evidence="2">
    <location>
        <position position="1"/>
    </location>
</feature>
<gene>
    <name evidence="2" type="ORF">UT30_C0014G0001</name>
</gene>
<dbReference type="AlphaFoldDB" id="A0A0G0MLG3"/>
<dbReference type="EMBL" id="LBWG01000014">
    <property type="protein sequence ID" value="KKR03993.1"/>
    <property type="molecule type" value="Genomic_DNA"/>
</dbReference>
<evidence type="ECO:0000313" key="3">
    <source>
        <dbReference type="Proteomes" id="UP000033935"/>
    </source>
</evidence>
<evidence type="ECO:0000313" key="2">
    <source>
        <dbReference type="EMBL" id="KKR03993.1"/>
    </source>
</evidence>